<name>A0A9W9C5P5_9PLEO</name>
<dbReference type="InterPro" id="IPR056632">
    <property type="entry name" value="DUF7730"/>
</dbReference>
<dbReference type="OrthoDB" id="5413827at2759"/>
<proteinExistence type="predicted"/>
<evidence type="ECO:0000256" key="1">
    <source>
        <dbReference type="SAM" id="MobiDB-lite"/>
    </source>
</evidence>
<evidence type="ECO:0000313" key="3">
    <source>
        <dbReference type="EMBL" id="KAJ4345259.1"/>
    </source>
</evidence>
<organism evidence="3 4">
    <name type="scientific">Didymosphaeria variabile</name>
    <dbReference type="NCBI Taxonomy" id="1932322"/>
    <lineage>
        <taxon>Eukaryota</taxon>
        <taxon>Fungi</taxon>
        <taxon>Dikarya</taxon>
        <taxon>Ascomycota</taxon>
        <taxon>Pezizomycotina</taxon>
        <taxon>Dothideomycetes</taxon>
        <taxon>Pleosporomycetidae</taxon>
        <taxon>Pleosporales</taxon>
        <taxon>Massarineae</taxon>
        <taxon>Didymosphaeriaceae</taxon>
        <taxon>Didymosphaeria</taxon>
    </lineage>
</organism>
<sequence>MSVKATPFVASVLGSIPQGPDTCDKPKTSEPAVSEPPTSQPELEPSTETDGKSWEVVKLTNGLISMENTPPWLVDVVKRNALQSPLLRLPVEIRTMIWQYVKAGSFVNVRLSWMTSTCTKFGVALVGPCTYLQDPPQLPAAIRLREVCRQLYFELSQTAYSGTIFLFNTVHAQDVRTWAEQLTPAHKNADTDIASYSAWLIYPVTLPGQPICESLPGLQRVHMYRSGKFGYQYVKEGSSWKLLEDSGTRHDRLML</sequence>
<evidence type="ECO:0000313" key="4">
    <source>
        <dbReference type="Proteomes" id="UP001140513"/>
    </source>
</evidence>
<gene>
    <name evidence="3" type="primary">DIP2_1</name>
    <name evidence="3" type="ORF">N0V89_011389</name>
</gene>
<dbReference type="Pfam" id="PF24864">
    <property type="entry name" value="DUF7730"/>
    <property type="match status" value="1"/>
</dbReference>
<evidence type="ECO:0000259" key="2">
    <source>
        <dbReference type="Pfam" id="PF24864"/>
    </source>
</evidence>
<keyword evidence="4" id="KW-1185">Reference proteome</keyword>
<accession>A0A9W9C5P5</accession>
<dbReference type="PANTHER" id="PTHR38790">
    <property type="entry name" value="2EXR DOMAIN-CONTAINING PROTEIN-RELATED"/>
    <property type="match status" value="1"/>
</dbReference>
<dbReference type="AlphaFoldDB" id="A0A9W9C5P5"/>
<dbReference type="Proteomes" id="UP001140513">
    <property type="component" value="Unassembled WGS sequence"/>
</dbReference>
<feature type="region of interest" description="Disordered" evidence="1">
    <location>
        <begin position="13"/>
        <end position="51"/>
    </location>
</feature>
<dbReference type="GeneID" id="80914919"/>
<protein>
    <submittedName>
        <fullName evidence="3">Beta transducin</fullName>
    </submittedName>
</protein>
<dbReference type="RefSeq" id="XP_056065423.1">
    <property type="nucleotide sequence ID" value="XM_056220120.1"/>
</dbReference>
<reference evidence="3" key="1">
    <citation type="submission" date="2022-10" db="EMBL/GenBank/DDBJ databases">
        <title>Tapping the CABI collections for fungal endophytes: first genome assemblies for Collariella, Neodidymelliopsis, Ascochyta clinopodiicola, Didymella pomorum, Didymosphaeria variabile, Neocosmospora piperis and Neocucurbitaria cava.</title>
        <authorList>
            <person name="Hill R."/>
        </authorList>
    </citation>
    <scope>NUCLEOTIDE SEQUENCE</scope>
    <source>
        <strain evidence="3">IMI 356815</strain>
    </source>
</reference>
<feature type="domain" description="DUF7730" evidence="2">
    <location>
        <begin position="82"/>
        <end position="186"/>
    </location>
</feature>
<dbReference type="EMBL" id="JAPEUX010000009">
    <property type="protein sequence ID" value="KAJ4345259.1"/>
    <property type="molecule type" value="Genomic_DNA"/>
</dbReference>
<comment type="caution">
    <text evidence="3">The sequence shown here is derived from an EMBL/GenBank/DDBJ whole genome shotgun (WGS) entry which is preliminary data.</text>
</comment>
<dbReference type="PANTHER" id="PTHR38790:SF4">
    <property type="entry name" value="2EXR DOMAIN-CONTAINING PROTEIN"/>
    <property type="match status" value="1"/>
</dbReference>